<dbReference type="InterPro" id="IPR036638">
    <property type="entry name" value="HLH_DNA-bd_sf"/>
</dbReference>
<dbReference type="GO" id="GO:0010017">
    <property type="term" value="P:red or far-red light signaling pathway"/>
    <property type="evidence" value="ECO:0007669"/>
    <property type="project" value="UniProtKB-ARBA"/>
</dbReference>
<dbReference type="Gene3D" id="4.10.280.10">
    <property type="entry name" value="Helix-loop-helix DNA-binding domain"/>
    <property type="match status" value="1"/>
</dbReference>
<proteinExistence type="predicted"/>
<evidence type="ECO:0000256" key="1">
    <source>
        <dbReference type="ARBA" id="ARBA00004123"/>
    </source>
</evidence>
<accession>A0AAD2EBV4</accession>
<dbReference type="InterPro" id="IPR047265">
    <property type="entry name" value="PIF1-like_bHLH"/>
</dbReference>
<evidence type="ECO:0000313" key="7">
    <source>
        <dbReference type="EMBL" id="CAI9783613.1"/>
    </source>
</evidence>
<dbReference type="AlphaFoldDB" id="A0AAD2EBV4"/>
<feature type="region of interest" description="Disordered" evidence="5">
    <location>
        <begin position="46"/>
        <end position="76"/>
    </location>
</feature>
<dbReference type="GO" id="GO:0003700">
    <property type="term" value="F:DNA-binding transcription factor activity"/>
    <property type="evidence" value="ECO:0007669"/>
    <property type="project" value="InterPro"/>
</dbReference>
<dbReference type="GO" id="GO:0046983">
    <property type="term" value="F:protein dimerization activity"/>
    <property type="evidence" value="ECO:0007669"/>
    <property type="project" value="InterPro"/>
</dbReference>
<keyword evidence="8" id="KW-1185">Reference proteome</keyword>
<dbReference type="Pfam" id="PF00010">
    <property type="entry name" value="HLH"/>
    <property type="match status" value="1"/>
</dbReference>
<name>A0AAD2EBV4_9LAMI</name>
<dbReference type="SUPFAM" id="SSF47459">
    <property type="entry name" value="HLH, helix-loop-helix DNA-binding domain"/>
    <property type="match status" value="1"/>
</dbReference>
<evidence type="ECO:0000313" key="8">
    <source>
        <dbReference type="Proteomes" id="UP000834106"/>
    </source>
</evidence>
<reference evidence="7" key="1">
    <citation type="submission" date="2023-05" db="EMBL/GenBank/DDBJ databases">
        <authorList>
            <person name="Huff M."/>
        </authorList>
    </citation>
    <scope>NUCLEOTIDE SEQUENCE</scope>
</reference>
<keyword evidence="4" id="KW-0539">Nucleus</keyword>
<dbReference type="PANTHER" id="PTHR46807">
    <property type="entry name" value="TRANSCRIPTION FACTOR PIF3"/>
    <property type="match status" value="1"/>
</dbReference>
<dbReference type="PANTHER" id="PTHR46807:SF7">
    <property type="entry name" value="BHLH DOMAIN-CONTAINING PROTEIN"/>
    <property type="match status" value="1"/>
</dbReference>
<keyword evidence="2" id="KW-0805">Transcription regulation</keyword>
<dbReference type="SMART" id="SM00353">
    <property type="entry name" value="HLH"/>
    <property type="match status" value="1"/>
</dbReference>
<dbReference type="Proteomes" id="UP000834106">
    <property type="component" value="Chromosome 20"/>
</dbReference>
<dbReference type="InterPro" id="IPR044273">
    <property type="entry name" value="PIF3-like"/>
</dbReference>
<dbReference type="InterPro" id="IPR011598">
    <property type="entry name" value="bHLH_dom"/>
</dbReference>
<feature type="region of interest" description="Disordered" evidence="5">
    <location>
        <begin position="415"/>
        <end position="441"/>
    </location>
</feature>
<feature type="compositionally biased region" description="Basic and acidic residues" evidence="5">
    <location>
        <begin position="54"/>
        <end position="67"/>
    </location>
</feature>
<gene>
    <name evidence="7" type="ORF">FPE_LOCUS31134</name>
</gene>
<dbReference type="PROSITE" id="PS50888">
    <property type="entry name" value="BHLH"/>
    <property type="match status" value="1"/>
</dbReference>
<organism evidence="7 8">
    <name type="scientific">Fraxinus pennsylvanica</name>
    <dbReference type="NCBI Taxonomy" id="56036"/>
    <lineage>
        <taxon>Eukaryota</taxon>
        <taxon>Viridiplantae</taxon>
        <taxon>Streptophyta</taxon>
        <taxon>Embryophyta</taxon>
        <taxon>Tracheophyta</taxon>
        <taxon>Spermatophyta</taxon>
        <taxon>Magnoliopsida</taxon>
        <taxon>eudicotyledons</taxon>
        <taxon>Gunneridae</taxon>
        <taxon>Pentapetalae</taxon>
        <taxon>asterids</taxon>
        <taxon>lamiids</taxon>
        <taxon>Lamiales</taxon>
        <taxon>Oleaceae</taxon>
        <taxon>Oleeae</taxon>
        <taxon>Fraxinus</taxon>
    </lineage>
</organism>
<keyword evidence="3" id="KW-0804">Transcription</keyword>
<comment type="subcellular location">
    <subcellularLocation>
        <location evidence="1">Nucleus</location>
    </subcellularLocation>
</comment>
<evidence type="ECO:0000256" key="4">
    <source>
        <dbReference type="ARBA" id="ARBA00023242"/>
    </source>
</evidence>
<feature type="compositionally biased region" description="Low complexity" evidence="5">
    <location>
        <begin position="240"/>
        <end position="251"/>
    </location>
</feature>
<evidence type="ECO:0000256" key="2">
    <source>
        <dbReference type="ARBA" id="ARBA00023015"/>
    </source>
</evidence>
<dbReference type="EMBL" id="OU503055">
    <property type="protein sequence ID" value="CAI9783613.1"/>
    <property type="molecule type" value="Genomic_DNA"/>
</dbReference>
<feature type="domain" description="BHLH" evidence="6">
    <location>
        <begin position="257"/>
        <end position="306"/>
    </location>
</feature>
<dbReference type="GO" id="GO:0005634">
    <property type="term" value="C:nucleus"/>
    <property type="evidence" value="ECO:0007669"/>
    <property type="project" value="UniProtKB-SubCell"/>
</dbReference>
<dbReference type="CDD" id="cd11445">
    <property type="entry name" value="bHLH_AtPIF_like"/>
    <property type="match status" value="1"/>
</dbReference>
<evidence type="ECO:0000256" key="3">
    <source>
        <dbReference type="ARBA" id="ARBA00023163"/>
    </source>
</evidence>
<feature type="region of interest" description="Disordered" evidence="5">
    <location>
        <begin position="195"/>
        <end position="265"/>
    </location>
</feature>
<dbReference type="FunFam" id="4.10.280.10:FF:000004">
    <property type="entry name" value="Basic helix-loop-helix transcription factor"/>
    <property type="match status" value="1"/>
</dbReference>
<evidence type="ECO:0000259" key="6">
    <source>
        <dbReference type="PROSITE" id="PS50888"/>
    </source>
</evidence>
<feature type="compositionally biased region" description="Polar residues" evidence="5">
    <location>
        <begin position="415"/>
        <end position="427"/>
    </location>
</feature>
<sequence length="441" mass="49434">MDNPIPGWSIETELPVPDQNKSLGVDHGLVELLWQNGQVVLNSQAHRKPGYGIDESRQHRKHEESRIRSSGNPSDLIEVDETDSWIHCPIDESFEKELLWQFEGNKFSSPNPLPPPRFETGYQSSKQHQNLGQNTGRLRGQGEHSIMTVGSSHCGSNQVVNELRMNRVAAGKNYCGKLSPQSESMERVTLETAITTSSGGSGSSFGKTTCNLSTDNNSHKRKIRDGEDTECQSEAVELESAGGKKSSQKSATTRKSRTAEVHNLSERRRRDRINEKMRALQELIPHSNKSDKASMLDEAIEYMKSLQLQVQMMWMGSGMAPMIFPGVQQYMSRMGMGMGIVPSIHNVPMHLLRMPMQVDQQINMQNQAAIHQNPALNPVHYQSQMQNSKFHDQYANYMAFHQLQNASQPMNMFNFGSHTHTSQQNHMQPPPANGNGSTGQL</sequence>
<protein>
    <recommendedName>
        <fullName evidence="6">BHLH domain-containing protein</fullName>
    </recommendedName>
</protein>
<evidence type="ECO:0000256" key="5">
    <source>
        <dbReference type="SAM" id="MobiDB-lite"/>
    </source>
</evidence>